<evidence type="ECO:0000313" key="1">
    <source>
        <dbReference type="EMBL" id="GJS76471.1"/>
    </source>
</evidence>
<reference evidence="1" key="2">
    <citation type="submission" date="2022-01" db="EMBL/GenBank/DDBJ databases">
        <authorList>
            <person name="Yamashiro T."/>
            <person name="Shiraishi A."/>
            <person name="Satake H."/>
            <person name="Nakayama K."/>
        </authorList>
    </citation>
    <scope>NUCLEOTIDE SEQUENCE</scope>
</reference>
<proteinExistence type="predicted"/>
<protein>
    <submittedName>
        <fullName evidence="1">Uncharacterized protein</fullName>
    </submittedName>
</protein>
<accession>A0ABQ4YHL5</accession>
<gene>
    <name evidence="1" type="ORF">Tco_0726352</name>
</gene>
<keyword evidence="2" id="KW-1185">Reference proteome</keyword>
<evidence type="ECO:0000313" key="2">
    <source>
        <dbReference type="Proteomes" id="UP001151760"/>
    </source>
</evidence>
<name>A0ABQ4YHL5_9ASTR</name>
<comment type="caution">
    <text evidence="1">The sequence shown here is derived from an EMBL/GenBank/DDBJ whole genome shotgun (WGS) entry which is preliminary data.</text>
</comment>
<organism evidence="1 2">
    <name type="scientific">Tanacetum coccineum</name>
    <dbReference type="NCBI Taxonomy" id="301880"/>
    <lineage>
        <taxon>Eukaryota</taxon>
        <taxon>Viridiplantae</taxon>
        <taxon>Streptophyta</taxon>
        <taxon>Embryophyta</taxon>
        <taxon>Tracheophyta</taxon>
        <taxon>Spermatophyta</taxon>
        <taxon>Magnoliopsida</taxon>
        <taxon>eudicotyledons</taxon>
        <taxon>Gunneridae</taxon>
        <taxon>Pentapetalae</taxon>
        <taxon>asterids</taxon>
        <taxon>campanulids</taxon>
        <taxon>Asterales</taxon>
        <taxon>Asteraceae</taxon>
        <taxon>Asteroideae</taxon>
        <taxon>Anthemideae</taxon>
        <taxon>Anthemidinae</taxon>
        <taxon>Tanacetum</taxon>
    </lineage>
</organism>
<sequence>MDNPNITMEEYISFEEEKARRHGKVYNWETAKYGKIWYDGDVHDLRSVETEFPTIVSNDELSSEKTLSCKPMVSSLNNNEIDFRISFDESDDEDYTVVFDKNLFSYKLIYVNDLKTDSENDNKKVDMPSFRSPEPKVSCFEDLDFFKDFENEFPAIVYNDALPSKSDFLTEPTLCPQHIDEFDLKDETSLSEYDEVKQNVLYFNDLFPFNIIHPDDLKSGKDNDDNKIDIIQSLGCNVKGYTEEIVHDFEQRHETIFERQVNRVHLLDFEGLTPNMRQDLVERIGSEMRHAKGRKSGPILSRGHFIGHLAHHFGLASDDGLRGLSVVTRELSLIDMGRLEEEIQGLRHDVRSLQGLMKRPMTDQGRFSTWMVSCMMQLMKASVRPDGASTCTAQQDEQQPDP</sequence>
<reference evidence="1" key="1">
    <citation type="journal article" date="2022" name="Int. J. Mol. Sci.">
        <title>Draft Genome of Tanacetum Coccineum: Genomic Comparison of Closely Related Tanacetum-Family Plants.</title>
        <authorList>
            <person name="Yamashiro T."/>
            <person name="Shiraishi A."/>
            <person name="Nakayama K."/>
            <person name="Satake H."/>
        </authorList>
    </citation>
    <scope>NUCLEOTIDE SEQUENCE</scope>
</reference>
<dbReference type="EMBL" id="BQNB010010378">
    <property type="protein sequence ID" value="GJS76471.1"/>
    <property type="molecule type" value="Genomic_DNA"/>
</dbReference>
<dbReference type="Proteomes" id="UP001151760">
    <property type="component" value="Unassembled WGS sequence"/>
</dbReference>